<dbReference type="Proteomes" id="UP000265100">
    <property type="component" value="Chromosome 6"/>
</dbReference>
<reference evidence="8" key="3">
    <citation type="submission" date="2025-08" db="UniProtKB">
        <authorList>
            <consortium name="Ensembl"/>
        </authorList>
    </citation>
    <scope>IDENTIFICATION</scope>
</reference>
<dbReference type="PROSITE" id="PS50071">
    <property type="entry name" value="HOMEOBOX_2"/>
    <property type="match status" value="1"/>
</dbReference>
<accession>A0AAX7V4W2</accession>
<feature type="DNA-binding region" description="Homeobox" evidence="5">
    <location>
        <begin position="265"/>
        <end position="327"/>
    </location>
</feature>
<keyword evidence="4 5" id="KW-0539">Nucleus</keyword>
<reference evidence="8 9" key="1">
    <citation type="submission" date="2018-05" db="EMBL/GenBank/DDBJ databases">
        <authorList>
            <person name="Datahose"/>
        </authorList>
    </citation>
    <scope>NUCLEOTIDE SEQUENCE</scope>
</reference>
<dbReference type="GO" id="GO:0005634">
    <property type="term" value="C:nucleus"/>
    <property type="evidence" value="ECO:0007669"/>
    <property type="project" value="UniProtKB-SubCell"/>
</dbReference>
<evidence type="ECO:0000313" key="8">
    <source>
        <dbReference type="Ensembl" id="ENSACLP00000076589.1"/>
    </source>
</evidence>
<sequence length="454" mass="49523">MCPLLMDERFASTLFSPFFKVSLLLCCLSSLFYSCGRFSHTQIHASSTQRGCTAVKSSVCSAKEAMVFLSAAHPLFPLLALIFEKCELATCTPRESAVAGGDVCSSDSFSEDIAVFSKQIRSEKPLFSSNPELDNLMIQAIQVLRFHLLELEKVHELCDNFCHRYISCLKGKMPIDLVIDNRDGNKSDGEDFVRSSGNLVDRQVSWSTDHNDSASIRSAGTPGPASGGLASHSGDNSSEPGDCLDNGVASPSTGDEDDPDGDKSNNKKRGIFPKVATNILRAWLFQHLTHPYPSEEQKKQLAQDTGLTILQVNNWFINARRRIVQPMIDQSNRAVSQAPPYGPDGQPMGSFMVDGQTPVGIRPPGKHTQSDGWCRDGDGRGGTVALHVAPPPAPCSLRRRPASQETTVSDATQSQHFLHSLQIKGVLVFSVDPLLLKGAFNLKEIFRLSCNLDV</sequence>
<reference evidence="8" key="4">
    <citation type="submission" date="2025-09" db="UniProtKB">
        <authorList>
            <consortium name="Ensembl"/>
        </authorList>
    </citation>
    <scope>IDENTIFICATION</scope>
</reference>
<dbReference type="FunFam" id="1.10.10.60:FF:000004">
    <property type="entry name" value="Meis2 homeobox isoform 2c"/>
    <property type="match status" value="1"/>
</dbReference>
<dbReference type="SMART" id="SM00389">
    <property type="entry name" value="HOX"/>
    <property type="match status" value="1"/>
</dbReference>
<evidence type="ECO:0000256" key="3">
    <source>
        <dbReference type="ARBA" id="ARBA00023155"/>
    </source>
</evidence>
<feature type="domain" description="Homeobox" evidence="7">
    <location>
        <begin position="263"/>
        <end position="326"/>
    </location>
</feature>
<evidence type="ECO:0000259" key="7">
    <source>
        <dbReference type="PROSITE" id="PS50071"/>
    </source>
</evidence>
<evidence type="ECO:0000256" key="2">
    <source>
        <dbReference type="ARBA" id="ARBA00023125"/>
    </source>
</evidence>
<evidence type="ECO:0000313" key="9">
    <source>
        <dbReference type="Proteomes" id="UP000265100"/>
    </source>
</evidence>
<dbReference type="InterPro" id="IPR050224">
    <property type="entry name" value="TALE_homeobox"/>
</dbReference>
<dbReference type="GO" id="GO:0006355">
    <property type="term" value="P:regulation of DNA-templated transcription"/>
    <property type="evidence" value="ECO:0007669"/>
    <property type="project" value="InterPro"/>
</dbReference>
<dbReference type="InterPro" id="IPR009057">
    <property type="entry name" value="Homeodomain-like_sf"/>
</dbReference>
<keyword evidence="2 5" id="KW-0238">DNA-binding</keyword>
<protein>
    <recommendedName>
        <fullName evidence="7">Homeobox domain-containing protein</fullName>
    </recommendedName>
</protein>
<dbReference type="Ensembl" id="ENSACLT00000079688.1">
    <property type="protein sequence ID" value="ENSACLP00000076589.1"/>
    <property type="gene ID" value="ENSACLG00000003003.2"/>
</dbReference>
<feature type="region of interest" description="Disordered" evidence="6">
    <location>
        <begin position="203"/>
        <end position="270"/>
    </location>
</feature>
<organism evidence="8 9">
    <name type="scientific">Astatotilapia calliptera</name>
    <name type="common">Eastern happy</name>
    <name type="synonym">Chromis callipterus</name>
    <dbReference type="NCBI Taxonomy" id="8154"/>
    <lineage>
        <taxon>Eukaryota</taxon>
        <taxon>Metazoa</taxon>
        <taxon>Chordata</taxon>
        <taxon>Craniata</taxon>
        <taxon>Vertebrata</taxon>
        <taxon>Euteleostomi</taxon>
        <taxon>Actinopterygii</taxon>
        <taxon>Neopterygii</taxon>
        <taxon>Teleostei</taxon>
        <taxon>Neoteleostei</taxon>
        <taxon>Acanthomorphata</taxon>
        <taxon>Ovalentaria</taxon>
        <taxon>Cichlomorphae</taxon>
        <taxon>Cichliformes</taxon>
        <taxon>Cichlidae</taxon>
        <taxon>African cichlids</taxon>
        <taxon>Pseudocrenilabrinae</taxon>
        <taxon>Haplochromini</taxon>
        <taxon>Astatotilapia</taxon>
    </lineage>
</organism>
<dbReference type="Gene3D" id="1.10.10.60">
    <property type="entry name" value="Homeodomain-like"/>
    <property type="match status" value="1"/>
</dbReference>
<name>A0AAX7V4W2_ASTCA</name>
<dbReference type="InterPro" id="IPR032453">
    <property type="entry name" value="PKNOX/Meis_N"/>
</dbReference>
<dbReference type="InterPro" id="IPR001356">
    <property type="entry name" value="HD"/>
</dbReference>
<dbReference type="PANTHER" id="PTHR11850">
    <property type="entry name" value="HOMEOBOX PROTEIN TRANSCRIPTION FACTORS"/>
    <property type="match status" value="1"/>
</dbReference>
<dbReference type="AlphaFoldDB" id="A0AAX7V4W2"/>
<reference evidence="9" key="2">
    <citation type="submission" date="2023-03" db="EMBL/GenBank/DDBJ databases">
        <authorList>
            <consortium name="Wellcome Sanger Institute Data Sharing"/>
        </authorList>
    </citation>
    <scope>NUCLEOTIDE SEQUENCE [LARGE SCALE GENOMIC DNA]</scope>
</reference>
<feature type="compositionally biased region" description="Polar residues" evidence="6">
    <location>
        <begin position="204"/>
        <end position="218"/>
    </location>
</feature>
<comment type="subcellular location">
    <subcellularLocation>
        <location evidence="5">Nucleus</location>
    </subcellularLocation>
</comment>
<dbReference type="GO" id="GO:0003677">
    <property type="term" value="F:DNA binding"/>
    <property type="evidence" value="ECO:0007669"/>
    <property type="project" value="UniProtKB-UniRule"/>
</dbReference>
<dbReference type="Pfam" id="PF05920">
    <property type="entry name" value="Homeobox_KN"/>
    <property type="match status" value="1"/>
</dbReference>
<evidence type="ECO:0000256" key="5">
    <source>
        <dbReference type="PROSITE-ProRule" id="PRU00108"/>
    </source>
</evidence>
<keyword evidence="3 5" id="KW-0371">Homeobox</keyword>
<proteinExistence type="inferred from homology"/>
<keyword evidence="9" id="KW-1185">Reference proteome</keyword>
<dbReference type="SUPFAM" id="SSF46689">
    <property type="entry name" value="Homeodomain-like"/>
    <property type="match status" value="1"/>
</dbReference>
<evidence type="ECO:0000256" key="4">
    <source>
        <dbReference type="ARBA" id="ARBA00023242"/>
    </source>
</evidence>
<evidence type="ECO:0000256" key="6">
    <source>
        <dbReference type="SAM" id="MobiDB-lite"/>
    </source>
</evidence>
<evidence type="ECO:0000256" key="1">
    <source>
        <dbReference type="ARBA" id="ARBA00009661"/>
    </source>
</evidence>
<dbReference type="CDD" id="cd00086">
    <property type="entry name" value="homeodomain"/>
    <property type="match status" value="1"/>
</dbReference>
<dbReference type="GeneTree" id="ENSGT00940000156327"/>
<dbReference type="Pfam" id="PF16493">
    <property type="entry name" value="Meis_PKNOX_N"/>
    <property type="match status" value="1"/>
</dbReference>
<dbReference type="InterPro" id="IPR008422">
    <property type="entry name" value="KN_HD"/>
</dbReference>
<comment type="similarity">
    <text evidence="1">Belongs to the TALE/MEIS homeobox family.</text>
</comment>